<feature type="domain" description="Actin-like protein N-terminal" evidence="1">
    <location>
        <begin position="10"/>
        <end position="166"/>
    </location>
</feature>
<dbReference type="Pfam" id="PF21522">
    <property type="entry name" value="MreB-like_C"/>
    <property type="match status" value="1"/>
</dbReference>
<proteinExistence type="predicted"/>
<name>A0A7I8D7Z3_9BACL</name>
<feature type="domain" description="Actin homologue MreB-like C-terminal" evidence="2">
    <location>
        <begin position="191"/>
        <end position="309"/>
    </location>
</feature>
<dbReference type="RefSeq" id="WP_200760298.1">
    <property type="nucleotide sequence ID" value="NZ_AP023366.1"/>
</dbReference>
<dbReference type="InterPro" id="IPR049067">
    <property type="entry name" value="MreB-like_C"/>
</dbReference>
<protein>
    <recommendedName>
        <fullName evidence="5">Actin-like protein N-terminal domain-containing protein</fullName>
    </recommendedName>
</protein>
<evidence type="ECO:0000259" key="1">
    <source>
        <dbReference type="Pfam" id="PF17989"/>
    </source>
</evidence>
<dbReference type="KEGG" id="eff:skT53_12680"/>
<evidence type="ECO:0008006" key="5">
    <source>
        <dbReference type="Google" id="ProtNLM"/>
    </source>
</evidence>
<dbReference type="AlphaFoldDB" id="A0A7I8D7Z3"/>
<evidence type="ECO:0000313" key="4">
    <source>
        <dbReference type="Proteomes" id="UP000593802"/>
    </source>
</evidence>
<evidence type="ECO:0000259" key="2">
    <source>
        <dbReference type="Pfam" id="PF21522"/>
    </source>
</evidence>
<keyword evidence="4" id="KW-1185">Reference proteome</keyword>
<evidence type="ECO:0000313" key="3">
    <source>
        <dbReference type="EMBL" id="BCJ86283.1"/>
    </source>
</evidence>
<dbReference type="EMBL" id="AP023366">
    <property type="protein sequence ID" value="BCJ86283.1"/>
    <property type="molecule type" value="Genomic_DNA"/>
</dbReference>
<sequence length="358" mass="41238">MSKHKLIVMGIDHGNGYYKGYSNEAIELILPSGFLTKESVKREDSTGVGDVNYNEFESSLYARELYVWGNEVNKVKGKYLSTYTSEDRYTQKYYKLLSQFGLASLIREKEGTFEVLVVTGCPSWEKGTKREEKLAQVFKGQHTIQMNGREKIINVKECKVLPQPIGSILDLYMDEEGNVDRDEIGTSYIGIIDIGYGTTDCDGIDSLKAIPDDRITIPVGVYDIYQRLSDYINSVNPDAYATPRRVEMQFESDVYYSSKRLSIPIKEVKERIVRETAEYIINELQTRWRNRSKFDMIILTGGGAKLIRPWVQKFISDIHLIEDYQISNVRGFYKFGLLLSNDYEAEDYPQKQVLQARR</sequence>
<dbReference type="SUPFAM" id="SSF53067">
    <property type="entry name" value="Actin-like ATPase domain"/>
    <property type="match status" value="2"/>
</dbReference>
<reference evidence="3 4" key="1">
    <citation type="submission" date="2020-08" db="EMBL/GenBank/DDBJ databases">
        <title>Complete Genome Sequence of Effusibacillus dendaii Strain skT53, Isolated from Farmland soil.</title>
        <authorList>
            <person name="Konishi T."/>
            <person name="Kawasaki H."/>
        </authorList>
    </citation>
    <scope>NUCLEOTIDE SEQUENCE [LARGE SCALE GENOMIC DNA]</scope>
    <source>
        <strain evidence="4">skT53</strain>
    </source>
</reference>
<dbReference type="CDD" id="cd24021">
    <property type="entry name" value="ASKHA_NBD_ParM_Psk41-like"/>
    <property type="match status" value="1"/>
</dbReference>
<dbReference type="InterPro" id="IPR040607">
    <property type="entry name" value="ALP_N"/>
</dbReference>
<organism evidence="3 4">
    <name type="scientific">Effusibacillus dendaii</name>
    <dbReference type="NCBI Taxonomy" id="2743772"/>
    <lineage>
        <taxon>Bacteria</taxon>
        <taxon>Bacillati</taxon>
        <taxon>Bacillota</taxon>
        <taxon>Bacilli</taxon>
        <taxon>Bacillales</taxon>
        <taxon>Alicyclobacillaceae</taxon>
        <taxon>Effusibacillus</taxon>
    </lineage>
</organism>
<dbReference type="Proteomes" id="UP000593802">
    <property type="component" value="Chromosome"/>
</dbReference>
<gene>
    <name evidence="3" type="ORF">skT53_12680</name>
</gene>
<dbReference type="Pfam" id="PF17989">
    <property type="entry name" value="ALP_N"/>
    <property type="match status" value="1"/>
</dbReference>
<dbReference type="Gene3D" id="3.30.420.40">
    <property type="match status" value="2"/>
</dbReference>
<dbReference type="InterPro" id="IPR043129">
    <property type="entry name" value="ATPase_NBD"/>
</dbReference>
<accession>A0A7I8D7Z3</accession>